<keyword evidence="1" id="KW-0735">Signal-anchor</keyword>
<evidence type="ECO:0000256" key="1">
    <source>
        <dbReference type="RuleBase" id="RU368121"/>
    </source>
</evidence>
<keyword evidence="3" id="KW-1185">Reference proteome</keyword>
<dbReference type="PANTHER" id="PTHR19300">
    <property type="entry name" value="BETA-1,4-GALACTOSYLTRANSFERASE"/>
    <property type="match status" value="1"/>
</dbReference>
<dbReference type="WBParaSite" id="TREG1_106310.1">
    <property type="protein sequence ID" value="TREG1_106310.1"/>
    <property type="gene ID" value="TREG1_106310"/>
</dbReference>
<dbReference type="SUPFAM" id="SSF53448">
    <property type="entry name" value="Nucleotide-diphospho-sugar transferases"/>
    <property type="match status" value="1"/>
</dbReference>
<dbReference type="EC" id="2.4.1.-" evidence="1"/>
<dbReference type="GO" id="GO:0008378">
    <property type="term" value="F:galactosyltransferase activity"/>
    <property type="evidence" value="ECO:0007669"/>
    <property type="project" value="TreeGrafter"/>
</dbReference>
<keyword evidence="1" id="KW-0808">Transferase</keyword>
<dbReference type="Gene3D" id="3.90.550.10">
    <property type="entry name" value="Spore Coat Polysaccharide Biosynthesis Protein SpsA, Chain A"/>
    <property type="match status" value="1"/>
</dbReference>
<dbReference type="GO" id="GO:0005975">
    <property type="term" value="P:carbohydrate metabolic process"/>
    <property type="evidence" value="ECO:0007669"/>
    <property type="project" value="InterPro"/>
</dbReference>
<keyword evidence="1" id="KW-0812">Transmembrane</keyword>
<keyword evidence="1" id="KW-0325">Glycoprotein</keyword>
<keyword evidence="1" id="KW-0328">Glycosyltransferase</keyword>
<dbReference type="Pfam" id="PF13733">
    <property type="entry name" value="Glyco_transf_7N"/>
    <property type="match status" value="1"/>
</dbReference>
<comment type="pathway">
    <text evidence="1">Protein modification; protein glycosylation.</text>
</comment>
<comment type="function">
    <text evidence="1">Catalyses the transfer of galactose onto proteins or lipids.</text>
</comment>
<evidence type="ECO:0000313" key="3">
    <source>
        <dbReference type="Proteomes" id="UP000050795"/>
    </source>
</evidence>
<dbReference type="GO" id="GO:0005794">
    <property type="term" value="C:Golgi apparatus"/>
    <property type="evidence" value="ECO:0007669"/>
    <property type="project" value="TreeGrafter"/>
</dbReference>
<dbReference type="AlphaFoldDB" id="A0AA85IVT0"/>
<dbReference type="InterPro" id="IPR003859">
    <property type="entry name" value="Galactosyl_T"/>
</dbReference>
<feature type="domain" description="Galactosyltransferase N-terminal" evidence="2">
    <location>
        <begin position="157"/>
        <end position="262"/>
    </location>
</feature>
<dbReference type="PANTHER" id="PTHR19300:SF57">
    <property type="entry name" value="BETA-1,4-N-ACETYLGALACTOSAMINYLTRANSFERASE"/>
    <property type="match status" value="1"/>
</dbReference>
<accession>A0AA85IVT0</accession>
<dbReference type="InterPro" id="IPR029044">
    <property type="entry name" value="Nucleotide-diphossugar_trans"/>
</dbReference>
<reference evidence="4" key="2">
    <citation type="submission" date="2023-11" db="UniProtKB">
        <authorList>
            <consortium name="WormBaseParasite"/>
        </authorList>
    </citation>
    <scope>IDENTIFICATION</scope>
</reference>
<sequence>MPRLKSTSKPSKSISNHANTTTMTLLLLLFASLFLLICILLEYQISIHEIILTYYYIQHEQVPNTQRINKQKLITQDTCRSICQRIPKISKSQSKSHGYISERISPKFNANLQILSNLSYPHLSGGAWIYKVKEDNDEGESEQDDNNNDVIEDRYCDVIPEDGVAIIIPYPPNQDKSERQQLYVTLSTLIPLLQRQRICYRIFVIESLSYINSDYDNNNSYNKGKLLNVGFVEAMKLFQFHCVIFHDISLAPVNYYNSYQCDTMTKYSMIHSSMAISNNLSKFKPPYTSSSPSTSLSSSYRNNGVVKLTAKNFLTVNGYSNVYWNVYNDIEYHYDFIRRLKTINIEYRHVNEKIGQYMLTSSNKKWENTRQLNGNNNNNHNNNMNI</sequence>
<dbReference type="PRINTS" id="PR02050">
    <property type="entry name" value="B14GALTRFASE"/>
</dbReference>
<name>A0AA85IVT0_TRIRE</name>
<organism evidence="3 4">
    <name type="scientific">Trichobilharzia regenti</name>
    <name type="common">Nasal bird schistosome</name>
    <dbReference type="NCBI Taxonomy" id="157069"/>
    <lineage>
        <taxon>Eukaryota</taxon>
        <taxon>Metazoa</taxon>
        <taxon>Spiralia</taxon>
        <taxon>Lophotrochozoa</taxon>
        <taxon>Platyhelminthes</taxon>
        <taxon>Trematoda</taxon>
        <taxon>Digenea</taxon>
        <taxon>Strigeidida</taxon>
        <taxon>Schistosomatoidea</taxon>
        <taxon>Schistosomatidae</taxon>
        <taxon>Trichobilharzia</taxon>
    </lineage>
</organism>
<comment type="similarity">
    <text evidence="1">Belongs to the glycosyltransferase 7 family.</text>
</comment>
<dbReference type="InterPro" id="IPR027995">
    <property type="entry name" value="Galactosyl_T_N"/>
</dbReference>
<evidence type="ECO:0000313" key="4">
    <source>
        <dbReference type="WBParaSite" id="TREG1_106310.1"/>
    </source>
</evidence>
<dbReference type="Proteomes" id="UP000050795">
    <property type="component" value="Unassembled WGS sequence"/>
</dbReference>
<protein>
    <recommendedName>
        <fullName evidence="1">Beta-1,4-galactosyltransferase</fullName>
        <ecNumber evidence="1">2.4.1.-</ecNumber>
    </recommendedName>
</protein>
<proteinExistence type="inferred from homology"/>
<reference evidence="3" key="1">
    <citation type="submission" date="2022-06" db="EMBL/GenBank/DDBJ databases">
        <authorList>
            <person name="Berger JAMES D."/>
            <person name="Berger JAMES D."/>
        </authorList>
    </citation>
    <scope>NUCLEOTIDE SEQUENCE [LARGE SCALE GENOMIC DNA]</scope>
</reference>
<evidence type="ECO:0000259" key="2">
    <source>
        <dbReference type="Pfam" id="PF13733"/>
    </source>
</evidence>